<name>A0AAP0BS18_9ASPA</name>
<dbReference type="GO" id="GO:0006813">
    <property type="term" value="P:potassium ion transport"/>
    <property type="evidence" value="ECO:0007669"/>
    <property type="project" value="UniProtKB-KW"/>
</dbReference>
<evidence type="ECO:0000256" key="2">
    <source>
        <dbReference type="ARBA" id="ARBA00022538"/>
    </source>
</evidence>
<feature type="transmembrane region" description="Helical" evidence="5">
    <location>
        <begin position="77"/>
        <end position="95"/>
    </location>
</feature>
<keyword evidence="1" id="KW-0813">Transport</keyword>
<dbReference type="EMBL" id="JBBWWQ010000004">
    <property type="protein sequence ID" value="KAK8948609.1"/>
    <property type="molecule type" value="Genomic_DNA"/>
</dbReference>
<keyword evidence="7" id="KW-1185">Reference proteome</keyword>
<keyword evidence="5" id="KW-0472">Membrane</keyword>
<sequence length="162" mass="17660">MLATKSHSIAMGVTSMEAYLTFLVFLVFVARQLTILAIKRTPEGGMLNDVCFIRVLVLVIGCGFIGELIGSRALAKPFFLGFILPGGAPLGVTMVKKLERMVERVFLPVLMALVGIRMDVASLKILLLFLIMVVGWDKGILAGLNGVGGDKHLLFTYMIQFL</sequence>
<evidence type="ECO:0000313" key="7">
    <source>
        <dbReference type="Proteomes" id="UP001418222"/>
    </source>
</evidence>
<reference evidence="6 7" key="1">
    <citation type="journal article" date="2022" name="Nat. Plants">
        <title>Genomes of leafy and leafless Platanthera orchids illuminate the evolution of mycoheterotrophy.</title>
        <authorList>
            <person name="Li M.H."/>
            <person name="Liu K.W."/>
            <person name="Li Z."/>
            <person name="Lu H.C."/>
            <person name="Ye Q.L."/>
            <person name="Zhang D."/>
            <person name="Wang J.Y."/>
            <person name="Li Y.F."/>
            <person name="Zhong Z.M."/>
            <person name="Liu X."/>
            <person name="Yu X."/>
            <person name="Liu D.K."/>
            <person name="Tu X.D."/>
            <person name="Liu B."/>
            <person name="Hao Y."/>
            <person name="Liao X.Y."/>
            <person name="Jiang Y.T."/>
            <person name="Sun W.H."/>
            <person name="Chen J."/>
            <person name="Chen Y.Q."/>
            <person name="Ai Y."/>
            <person name="Zhai J.W."/>
            <person name="Wu S.S."/>
            <person name="Zhou Z."/>
            <person name="Hsiao Y.Y."/>
            <person name="Wu W.L."/>
            <person name="Chen Y.Y."/>
            <person name="Lin Y.F."/>
            <person name="Hsu J.L."/>
            <person name="Li C.Y."/>
            <person name="Wang Z.W."/>
            <person name="Zhao X."/>
            <person name="Zhong W.Y."/>
            <person name="Ma X.K."/>
            <person name="Ma L."/>
            <person name="Huang J."/>
            <person name="Chen G.Z."/>
            <person name="Huang M.Z."/>
            <person name="Huang L."/>
            <person name="Peng D.H."/>
            <person name="Luo Y.B."/>
            <person name="Zou S.Q."/>
            <person name="Chen S.P."/>
            <person name="Lan S."/>
            <person name="Tsai W.C."/>
            <person name="Van de Peer Y."/>
            <person name="Liu Z.J."/>
        </authorList>
    </citation>
    <scope>NUCLEOTIDE SEQUENCE [LARGE SCALE GENOMIC DNA]</scope>
    <source>
        <strain evidence="6">Lor287</strain>
    </source>
</reference>
<dbReference type="PANTHER" id="PTHR32468:SF102">
    <property type="entry name" value="OS08G0117800 PROTEIN"/>
    <property type="match status" value="1"/>
</dbReference>
<keyword evidence="2" id="KW-0633">Potassium transport</keyword>
<comment type="caution">
    <text evidence="6">The sequence shown here is derived from an EMBL/GenBank/DDBJ whole genome shotgun (WGS) entry which is preliminary data.</text>
</comment>
<keyword evidence="5" id="KW-0812">Transmembrane</keyword>
<dbReference type="AlphaFoldDB" id="A0AAP0BS18"/>
<keyword evidence="3" id="KW-0630">Potassium</keyword>
<feature type="transmembrane region" description="Helical" evidence="5">
    <location>
        <begin position="50"/>
        <end position="71"/>
    </location>
</feature>
<evidence type="ECO:0008006" key="8">
    <source>
        <dbReference type="Google" id="ProtNLM"/>
    </source>
</evidence>
<dbReference type="InterPro" id="IPR050794">
    <property type="entry name" value="CPA2_transporter"/>
</dbReference>
<feature type="transmembrane region" description="Helical" evidence="5">
    <location>
        <begin position="18"/>
        <end position="38"/>
    </location>
</feature>
<evidence type="ECO:0000256" key="3">
    <source>
        <dbReference type="ARBA" id="ARBA00022958"/>
    </source>
</evidence>
<protein>
    <recommendedName>
        <fullName evidence="8">Cation/H+ exchanger domain-containing protein</fullName>
    </recommendedName>
</protein>
<organism evidence="6 7">
    <name type="scientific">Platanthera zijinensis</name>
    <dbReference type="NCBI Taxonomy" id="2320716"/>
    <lineage>
        <taxon>Eukaryota</taxon>
        <taxon>Viridiplantae</taxon>
        <taxon>Streptophyta</taxon>
        <taxon>Embryophyta</taxon>
        <taxon>Tracheophyta</taxon>
        <taxon>Spermatophyta</taxon>
        <taxon>Magnoliopsida</taxon>
        <taxon>Liliopsida</taxon>
        <taxon>Asparagales</taxon>
        <taxon>Orchidaceae</taxon>
        <taxon>Orchidoideae</taxon>
        <taxon>Orchideae</taxon>
        <taxon>Orchidinae</taxon>
        <taxon>Platanthera</taxon>
    </lineage>
</organism>
<keyword evidence="4" id="KW-0406">Ion transport</keyword>
<dbReference type="PANTHER" id="PTHR32468">
    <property type="entry name" value="CATION/H + ANTIPORTER"/>
    <property type="match status" value="1"/>
</dbReference>
<dbReference type="GO" id="GO:0006885">
    <property type="term" value="P:regulation of pH"/>
    <property type="evidence" value="ECO:0007669"/>
    <property type="project" value="TreeGrafter"/>
</dbReference>
<accession>A0AAP0BS18</accession>
<dbReference type="GO" id="GO:0098662">
    <property type="term" value="P:inorganic cation transmembrane transport"/>
    <property type="evidence" value="ECO:0007669"/>
    <property type="project" value="TreeGrafter"/>
</dbReference>
<evidence type="ECO:0000313" key="6">
    <source>
        <dbReference type="EMBL" id="KAK8948609.1"/>
    </source>
</evidence>
<evidence type="ECO:0000256" key="1">
    <source>
        <dbReference type="ARBA" id="ARBA00022448"/>
    </source>
</evidence>
<gene>
    <name evidence="6" type="ORF">KSP39_PZI005858</name>
</gene>
<evidence type="ECO:0000256" key="4">
    <source>
        <dbReference type="ARBA" id="ARBA00023065"/>
    </source>
</evidence>
<dbReference type="Proteomes" id="UP001418222">
    <property type="component" value="Unassembled WGS sequence"/>
</dbReference>
<evidence type="ECO:0000256" key="5">
    <source>
        <dbReference type="SAM" id="Phobius"/>
    </source>
</evidence>
<dbReference type="GO" id="GO:0012505">
    <property type="term" value="C:endomembrane system"/>
    <property type="evidence" value="ECO:0007669"/>
    <property type="project" value="TreeGrafter"/>
</dbReference>
<proteinExistence type="predicted"/>
<keyword evidence="5" id="KW-1133">Transmembrane helix</keyword>